<keyword evidence="6" id="KW-0479">Metal-binding</keyword>
<feature type="binding site" evidence="6">
    <location>
        <position position="103"/>
    </location>
    <ligand>
        <name>Zn(2+)</name>
        <dbReference type="ChEBI" id="CHEBI:29105"/>
    </ligand>
</feature>
<keyword evidence="5 7" id="KW-0472">Membrane</keyword>
<dbReference type="GO" id="GO:0038023">
    <property type="term" value="F:signaling receptor activity"/>
    <property type="evidence" value="ECO:0007669"/>
    <property type="project" value="TreeGrafter"/>
</dbReference>
<dbReference type="GO" id="GO:0046872">
    <property type="term" value="F:metal ion binding"/>
    <property type="evidence" value="ECO:0007669"/>
    <property type="project" value="UniProtKB-KW"/>
</dbReference>
<dbReference type="Pfam" id="PF03006">
    <property type="entry name" value="HlyIII"/>
    <property type="match status" value="1"/>
</dbReference>
<protein>
    <submittedName>
        <fullName evidence="8">Uncharacterized protein</fullName>
    </submittedName>
</protein>
<gene>
    <name evidence="8" type="ORF">OESDEN_25231</name>
</gene>
<comment type="similarity">
    <text evidence="2">Belongs to the ADIPOR family.</text>
</comment>
<dbReference type="OrthoDB" id="5585746at2759"/>
<evidence type="ECO:0000256" key="2">
    <source>
        <dbReference type="ARBA" id="ARBA00007018"/>
    </source>
</evidence>
<feature type="transmembrane region" description="Helical" evidence="7">
    <location>
        <begin position="104"/>
        <end position="121"/>
    </location>
</feature>
<feature type="transmembrane region" description="Helical" evidence="7">
    <location>
        <begin position="66"/>
        <end position="84"/>
    </location>
</feature>
<evidence type="ECO:0000256" key="1">
    <source>
        <dbReference type="ARBA" id="ARBA00004141"/>
    </source>
</evidence>
<proteinExistence type="inferred from homology"/>
<comment type="subcellular location">
    <subcellularLocation>
        <location evidence="1">Membrane</location>
        <topology evidence="1">Multi-pass membrane protein</topology>
    </subcellularLocation>
</comment>
<evidence type="ECO:0000256" key="6">
    <source>
        <dbReference type="PIRSR" id="PIRSR604254-1"/>
    </source>
</evidence>
<dbReference type="GO" id="GO:0033211">
    <property type="term" value="P:adiponectin-activated signaling pathway"/>
    <property type="evidence" value="ECO:0007669"/>
    <property type="project" value="TreeGrafter"/>
</dbReference>
<accession>A0A0B1RQ48</accession>
<evidence type="ECO:0000256" key="5">
    <source>
        <dbReference type="ARBA" id="ARBA00023136"/>
    </source>
</evidence>
<keyword evidence="9" id="KW-1185">Reference proteome</keyword>
<evidence type="ECO:0000313" key="8">
    <source>
        <dbReference type="EMBL" id="KHJ75153.1"/>
    </source>
</evidence>
<keyword evidence="4 7" id="KW-1133">Transmembrane helix</keyword>
<evidence type="ECO:0000256" key="7">
    <source>
        <dbReference type="SAM" id="Phobius"/>
    </source>
</evidence>
<dbReference type="AlphaFoldDB" id="A0A0B1RQ48"/>
<evidence type="ECO:0000256" key="3">
    <source>
        <dbReference type="ARBA" id="ARBA00022692"/>
    </source>
</evidence>
<dbReference type="Proteomes" id="UP000053660">
    <property type="component" value="Unassembled WGS sequence"/>
</dbReference>
<sequence>MIIYITMISVLGLLAMIVSLWDKFAEPKYRPIRAGVFIAMGLSAIIPAAHLLIVDGFDFLYKKASLVWMLLMGGMYIGGATIYATRIPERWFPGKCDLWFQSHQLFHTFVVIAAFIHFHAITEMAQKKLMEGSCAEQLLERYGVESFPSLLGGWLGLDEDPNTKSWTPHMRP</sequence>
<dbReference type="EMBL" id="KN613026">
    <property type="protein sequence ID" value="KHJ75153.1"/>
    <property type="molecule type" value="Genomic_DNA"/>
</dbReference>
<feature type="binding site" evidence="6">
    <location>
        <position position="107"/>
    </location>
    <ligand>
        <name>Zn(2+)</name>
        <dbReference type="ChEBI" id="CHEBI:29105"/>
    </ligand>
</feature>
<keyword evidence="6" id="KW-0862">Zinc</keyword>
<keyword evidence="3 7" id="KW-0812">Transmembrane</keyword>
<dbReference type="PANTHER" id="PTHR20855:SF52">
    <property type="entry name" value="ADIPONECTIN RECEPTOR PROTEIN"/>
    <property type="match status" value="1"/>
</dbReference>
<name>A0A0B1RQ48_OESDE</name>
<dbReference type="PANTHER" id="PTHR20855">
    <property type="entry name" value="ADIPOR/PROGESTIN RECEPTOR-RELATED"/>
    <property type="match status" value="1"/>
</dbReference>
<reference evidence="8 9" key="1">
    <citation type="submission" date="2014-03" db="EMBL/GenBank/DDBJ databases">
        <title>Draft genome of the hookworm Oesophagostomum dentatum.</title>
        <authorList>
            <person name="Mitreva M."/>
        </authorList>
    </citation>
    <scope>NUCLEOTIDE SEQUENCE [LARGE SCALE GENOMIC DNA]</scope>
    <source>
        <strain evidence="8 9">OD-Hann</strain>
    </source>
</reference>
<organism evidence="8 9">
    <name type="scientific">Oesophagostomum dentatum</name>
    <name type="common">Nodular worm</name>
    <dbReference type="NCBI Taxonomy" id="61180"/>
    <lineage>
        <taxon>Eukaryota</taxon>
        <taxon>Metazoa</taxon>
        <taxon>Ecdysozoa</taxon>
        <taxon>Nematoda</taxon>
        <taxon>Chromadorea</taxon>
        <taxon>Rhabditida</taxon>
        <taxon>Rhabditina</taxon>
        <taxon>Rhabditomorpha</taxon>
        <taxon>Strongyloidea</taxon>
        <taxon>Strongylidae</taxon>
        <taxon>Oesophagostomum</taxon>
    </lineage>
</organism>
<dbReference type="GO" id="GO:0005886">
    <property type="term" value="C:plasma membrane"/>
    <property type="evidence" value="ECO:0007669"/>
    <property type="project" value="TreeGrafter"/>
</dbReference>
<feature type="transmembrane region" description="Helical" evidence="7">
    <location>
        <begin position="35"/>
        <end position="54"/>
    </location>
</feature>
<evidence type="ECO:0000313" key="9">
    <source>
        <dbReference type="Proteomes" id="UP000053660"/>
    </source>
</evidence>
<evidence type="ECO:0000256" key="4">
    <source>
        <dbReference type="ARBA" id="ARBA00022989"/>
    </source>
</evidence>
<dbReference type="InterPro" id="IPR004254">
    <property type="entry name" value="AdipoR/HlyIII-related"/>
</dbReference>